<dbReference type="Gene3D" id="2.40.10.10">
    <property type="entry name" value="Trypsin-like serine proteases"/>
    <property type="match status" value="2"/>
</dbReference>
<evidence type="ECO:0000256" key="2">
    <source>
        <dbReference type="SAM" id="Phobius"/>
    </source>
</evidence>
<feature type="region of interest" description="Disordered" evidence="1">
    <location>
        <begin position="50"/>
        <end position="80"/>
    </location>
</feature>
<feature type="compositionally biased region" description="Polar residues" evidence="1">
    <location>
        <begin position="50"/>
        <end position="76"/>
    </location>
</feature>
<proteinExistence type="predicted"/>
<dbReference type="InterPro" id="IPR009003">
    <property type="entry name" value="Peptidase_S1_PA"/>
</dbReference>
<dbReference type="STRING" id="1798499.A3C95_01790"/>
<keyword evidence="2" id="KW-0472">Membrane</keyword>
<evidence type="ECO:0000313" key="4">
    <source>
        <dbReference type="Proteomes" id="UP000177107"/>
    </source>
</evidence>
<comment type="caution">
    <text evidence="3">The sequence shown here is derived from an EMBL/GenBank/DDBJ whole genome shotgun (WGS) entry which is preliminary data.</text>
</comment>
<protein>
    <recommendedName>
        <fullName evidence="5">Serine protease</fullName>
    </recommendedName>
</protein>
<reference evidence="3 4" key="1">
    <citation type="journal article" date="2016" name="Nat. Commun.">
        <title>Thousands of microbial genomes shed light on interconnected biogeochemical processes in an aquifer system.</title>
        <authorList>
            <person name="Anantharaman K."/>
            <person name="Brown C.T."/>
            <person name="Hug L.A."/>
            <person name="Sharon I."/>
            <person name="Castelle C.J."/>
            <person name="Probst A.J."/>
            <person name="Thomas B.C."/>
            <person name="Singh A."/>
            <person name="Wilkins M.J."/>
            <person name="Karaoz U."/>
            <person name="Brodie E.L."/>
            <person name="Williams K.H."/>
            <person name="Hubbard S.S."/>
            <person name="Banfield J.F."/>
        </authorList>
    </citation>
    <scope>NUCLEOTIDE SEQUENCE [LARGE SCALE GENOMIC DNA]</scope>
</reference>
<dbReference type="EMBL" id="MFLM01000009">
    <property type="protein sequence ID" value="OGG68416.1"/>
    <property type="molecule type" value="Genomic_DNA"/>
</dbReference>
<accession>A0A1F6E448</accession>
<dbReference type="Proteomes" id="UP000177107">
    <property type="component" value="Unassembled WGS sequence"/>
</dbReference>
<sequence>MKKVPDTISTNLMDFRLLLGFGFVTLISLAVVLIEIFSVPISQNATAISTPASDGVSTTETIETKELVQSTTTDQKIAQEPKDEVKEKVVKVEVAVSKSDLSLAAIKTRAAVVNVVCASTLPITTEMSGSGVIIDPRGIIVTNAHVAFYFLYMGDRDFDTNCIVRTGNPAKPAYIAKLMFISPQWVARNGISVLRQMYTGVNGDYDYAFLFITGSLTDDPLSEAFPYIPLNDSETFVKEPVVIVGYASEFLEWEQVADSLYQTVVNGSIKSGETFFGSGIDIVELGGNAAAQHGSSGGAIVNAAGKLEAIIAVGTGEENTAERKFQGLTAQYLRRAYAKEESKSLDTLFKDPEASVRAFSVRFIELQNISAY</sequence>
<gene>
    <name evidence="3" type="ORF">A3C95_01790</name>
</gene>
<evidence type="ECO:0000256" key="1">
    <source>
        <dbReference type="SAM" id="MobiDB-lite"/>
    </source>
</evidence>
<keyword evidence="2" id="KW-1133">Transmembrane helix</keyword>
<dbReference type="Pfam" id="PF13365">
    <property type="entry name" value="Trypsin_2"/>
    <property type="match status" value="1"/>
</dbReference>
<organism evidence="3 4">
    <name type="scientific">Candidatus Kaiserbacteria bacterium RIFCSPHIGHO2_02_FULL_56_30</name>
    <dbReference type="NCBI Taxonomy" id="1798499"/>
    <lineage>
        <taxon>Bacteria</taxon>
        <taxon>Candidatus Kaiseribacteriota</taxon>
    </lineage>
</organism>
<dbReference type="AlphaFoldDB" id="A0A1F6E448"/>
<keyword evidence="2" id="KW-0812">Transmembrane</keyword>
<feature type="transmembrane region" description="Helical" evidence="2">
    <location>
        <begin position="12"/>
        <end position="34"/>
    </location>
</feature>
<dbReference type="SUPFAM" id="SSF50494">
    <property type="entry name" value="Trypsin-like serine proteases"/>
    <property type="match status" value="1"/>
</dbReference>
<name>A0A1F6E448_9BACT</name>
<evidence type="ECO:0008006" key="5">
    <source>
        <dbReference type="Google" id="ProtNLM"/>
    </source>
</evidence>
<dbReference type="InterPro" id="IPR043504">
    <property type="entry name" value="Peptidase_S1_PA_chymotrypsin"/>
</dbReference>
<evidence type="ECO:0000313" key="3">
    <source>
        <dbReference type="EMBL" id="OGG68416.1"/>
    </source>
</evidence>